<reference evidence="1" key="1">
    <citation type="submission" date="2019-08" db="EMBL/GenBank/DDBJ databases">
        <authorList>
            <person name="Kucharzyk K."/>
            <person name="Murdoch R.W."/>
            <person name="Higgins S."/>
            <person name="Loffler F."/>
        </authorList>
    </citation>
    <scope>NUCLEOTIDE SEQUENCE</scope>
</reference>
<dbReference type="PANTHER" id="PTHR39338">
    <property type="entry name" value="BLL5662 PROTEIN-RELATED"/>
    <property type="match status" value="1"/>
</dbReference>
<proteinExistence type="predicted"/>
<evidence type="ECO:0000313" key="1">
    <source>
        <dbReference type="EMBL" id="MPM59661.1"/>
    </source>
</evidence>
<gene>
    <name evidence="1" type="ORF">SDC9_106507</name>
</gene>
<comment type="caution">
    <text evidence="1">The sequence shown here is derived from an EMBL/GenBank/DDBJ whole genome shotgun (WGS) entry which is preliminary data.</text>
</comment>
<organism evidence="1">
    <name type="scientific">bioreactor metagenome</name>
    <dbReference type="NCBI Taxonomy" id="1076179"/>
    <lineage>
        <taxon>unclassified sequences</taxon>
        <taxon>metagenomes</taxon>
        <taxon>ecological metagenomes</taxon>
    </lineage>
</organism>
<evidence type="ECO:0008006" key="2">
    <source>
        <dbReference type="Google" id="ProtNLM"/>
    </source>
</evidence>
<dbReference type="EMBL" id="VSSQ01017397">
    <property type="protein sequence ID" value="MPM59661.1"/>
    <property type="molecule type" value="Genomic_DNA"/>
</dbReference>
<dbReference type="AlphaFoldDB" id="A0A645B4X4"/>
<accession>A0A645B4X4</accession>
<dbReference type="PANTHER" id="PTHR39338:SF7">
    <property type="entry name" value="BLL6692 PROTEIN"/>
    <property type="match status" value="1"/>
</dbReference>
<protein>
    <recommendedName>
        <fullName evidence="2">VWA-like domain-containing protein</fullName>
    </recommendedName>
</protein>
<sequence length="193" mass="22195">MDIDATIDETGDNAGRLTIVYDRPRKNMVKVIMLMDSGGSMDYYRQLCGKLFSALSKSNHFKDLKFYYFHNSIYSKLYTDSVCMPGRWIDTDMVLRTLGSDYKVIIVGDAAMAPYELFGGGYYSYGSETKGIDWFRKIKGHFSHIVWLNPSEMEYVPGNYWRETLGVLQEEFDMYPLSVNGLEAALKKLMVSR</sequence>
<name>A0A645B4X4_9ZZZZ</name>